<organism evidence="7 8">
    <name type="scientific">Pedobacter caeni</name>
    <dbReference type="NCBI Taxonomy" id="288992"/>
    <lineage>
        <taxon>Bacteria</taxon>
        <taxon>Pseudomonadati</taxon>
        <taxon>Bacteroidota</taxon>
        <taxon>Sphingobacteriia</taxon>
        <taxon>Sphingobacteriales</taxon>
        <taxon>Sphingobacteriaceae</taxon>
        <taxon>Pedobacter</taxon>
    </lineage>
</organism>
<dbReference type="InterPro" id="IPR036909">
    <property type="entry name" value="Cyt_c-like_dom_sf"/>
</dbReference>
<dbReference type="PANTHER" id="PTHR35008">
    <property type="entry name" value="BLL4482 PROTEIN-RELATED"/>
    <property type="match status" value="1"/>
</dbReference>
<dbReference type="AlphaFoldDB" id="A0A1M5DPV0"/>
<dbReference type="PROSITE" id="PS51007">
    <property type="entry name" value="CYTC"/>
    <property type="match status" value="1"/>
</dbReference>
<name>A0A1M5DPV0_9SPHI</name>
<feature type="chain" id="PRO_5012477254" evidence="5">
    <location>
        <begin position="26"/>
        <end position="149"/>
    </location>
</feature>
<evidence type="ECO:0000313" key="7">
    <source>
        <dbReference type="EMBL" id="SHF69003.1"/>
    </source>
</evidence>
<dbReference type="STRING" id="288992.SAMN04488522_103333"/>
<dbReference type="EMBL" id="FQUQ01000003">
    <property type="protein sequence ID" value="SHF69003.1"/>
    <property type="molecule type" value="Genomic_DNA"/>
</dbReference>
<dbReference type="GO" id="GO:0046872">
    <property type="term" value="F:metal ion binding"/>
    <property type="evidence" value="ECO:0007669"/>
    <property type="project" value="UniProtKB-KW"/>
</dbReference>
<dbReference type="InterPro" id="IPR051459">
    <property type="entry name" value="Cytochrome_c-type_DH"/>
</dbReference>
<protein>
    <submittedName>
        <fullName evidence="7">Cytochrome c, mono-and diheme variants</fullName>
    </submittedName>
</protein>
<keyword evidence="5" id="KW-0732">Signal</keyword>
<accession>A0A1M5DPV0</accession>
<proteinExistence type="predicted"/>
<evidence type="ECO:0000313" key="8">
    <source>
        <dbReference type="Proteomes" id="UP000184287"/>
    </source>
</evidence>
<keyword evidence="1 4" id="KW-0349">Heme</keyword>
<dbReference type="RefSeq" id="WP_234994531.1">
    <property type="nucleotide sequence ID" value="NZ_FQUQ01000003.1"/>
</dbReference>
<dbReference type="GO" id="GO:0020037">
    <property type="term" value="F:heme binding"/>
    <property type="evidence" value="ECO:0007669"/>
    <property type="project" value="InterPro"/>
</dbReference>
<dbReference type="Gene3D" id="1.10.760.10">
    <property type="entry name" value="Cytochrome c-like domain"/>
    <property type="match status" value="1"/>
</dbReference>
<dbReference type="SUPFAM" id="SSF46626">
    <property type="entry name" value="Cytochrome c"/>
    <property type="match status" value="1"/>
</dbReference>
<evidence type="ECO:0000256" key="2">
    <source>
        <dbReference type="ARBA" id="ARBA00022723"/>
    </source>
</evidence>
<dbReference type="PANTHER" id="PTHR35008:SF8">
    <property type="entry name" value="ALCOHOL DEHYDROGENASE CYTOCHROME C SUBUNIT"/>
    <property type="match status" value="1"/>
</dbReference>
<dbReference type="Proteomes" id="UP000184287">
    <property type="component" value="Unassembled WGS sequence"/>
</dbReference>
<gene>
    <name evidence="7" type="ORF">SAMN04488522_103333</name>
</gene>
<dbReference type="GO" id="GO:0009055">
    <property type="term" value="F:electron transfer activity"/>
    <property type="evidence" value="ECO:0007669"/>
    <property type="project" value="InterPro"/>
</dbReference>
<evidence type="ECO:0000259" key="6">
    <source>
        <dbReference type="PROSITE" id="PS51007"/>
    </source>
</evidence>
<keyword evidence="2 4" id="KW-0479">Metal-binding</keyword>
<evidence type="ECO:0000256" key="4">
    <source>
        <dbReference type="PROSITE-ProRule" id="PRU00433"/>
    </source>
</evidence>
<keyword evidence="3 4" id="KW-0408">Iron</keyword>
<evidence type="ECO:0000256" key="5">
    <source>
        <dbReference type="SAM" id="SignalP"/>
    </source>
</evidence>
<evidence type="ECO:0000256" key="1">
    <source>
        <dbReference type="ARBA" id="ARBA00022617"/>
    </source>
</evidence>
<sequence length="149" mass="16233">MMKKLLFTALLAVPLTLLVQTAAQAQIQKKTAAKATAQRDQLLEGKKVYSKFCASCHQLDGGGVPNLNPPLSKTIYVLGDKSRLIKIILNGSNESLEIDGETYSNPMPQLDILKDEEIADVLTYVRNSFGNKAGAITASEVKAQRTKKK</sequence>
<evidence type="ECO:0000256" key="3">
    <source>
        <dbReference type="ARBA" id="ARBA00023004"/>
    </source>
</evidence>
<reference evidence="8" key="1">
    <citation type="submission" date="2016-11" db="EMBL/GenBank/DDBJ databases">
        <authorList>
            <person name="Varghese N."/>
            <person name="Submissions S."/>
        </authorList>
    </citation>
    <scope>NUCLEOTIDE SEQUENCE [LARGE SCALE GENOMIC DNA]</scope>
    <source>
        <strain evidence="8">DSM 16990</strain>
    </source>
</reference>
<feature type="domain" description="Cytochrome c" evidence="6">
    <location>
        <begin position="40"/>
        <end position="129"/>
    </location>
</feature>
<keyword evidence="8" id="KW-1185">Reference proteome</keyword>
<feature type="signal peptide" evidence="5">
    <location>
        <begin position="1"/>
        <end position="25"/>
    </location>
</feature>
<dbReference type="Pfam" id="PF00034">
    <property type="entry name" value="Cytochrom_C"/>
    <property type="match status" value="1"/>
</dbReference>
<dbReference type="InterPro" id="IPR009056">
    <property type="entry name" value="Cyt_c-like_dom"/>
</dbReference>